<evidence type="ECO:0000256" key="10">
    <source>
        <dbReference type="ARBA" id="ARBA00023237"/>
    </source>
</evidence>
<comment type="similarity">
    <text evidence="11 12">Belongs to the TonB-dependent receptor family.</text>
</comment>
<dbReference type="EMBL" id="JACHKA010000001">
    <property type="protein sequence ID" value="MBB5986609.1"/>
    <property type="molecule type" value="Genomic_DNA"/>
</dbReference>
<dbReference type="PANTHER" id="PTHR32552">
    <property type="entry name" value="FERRICHROME IRON RECEPTOR-RELATED"/>
    <property type="match status" value="1"/>
</dbReference>
<keyword evidence="6" id="KW-0408">Iron</keyword>
<keyword evidence="5 11" id="KW-0812">Transmembrane</keyword>
<gene>
    <name evidence="15" type="ORF">HNP60_002583</name>
</gene>
<keyword evidence="7" id="KW-0406">Ion transport</keyword>
<evidence type="ECO:0000256" key="3">
    <source>
        <dbReference type="ARBA" id="ARBA00022452"/>
    </source>
</evidence>
<dbReference type="CDD" id="cd01347">
    <property type="entry name" value="ligand_gated_channel"/>
    <property type="match status" value="1"/>
</dbReference>
<dbReference type="InterPro" id="IPR039426">
    <property type="entry name" value="TonB-dep_rcpt-like"/>
</dbReference>
<comment type="subcellular location">
    <subcellularLocation>
        <location evidence="1 11">Cell outer membrane</location>
        <topology evidence="1 11">Multi-pass membrane protein</topology>
    </subcellularLocation>
</comment>
<dbReference type="PROSITE" id="PS52016">
    <property type="entry name" value="TONB_DEPENDENT_REC_3"/>
    <property type="match status" value="1"/>
</dbReference>
<dbReference type="Gene3D" id="2.40.170.20">
    <property type="entry name" value="TonB-dependent receptor, beta-barrel domain"/>
    <property type="match status" value="1"/>
</dbReference>
<protein>
    <submittedName>
        <fullName evidence="15">Iron complex outermembrane receptor protein</fullName>
    </submittedName>
</protein>
<keyword evidence="4" id="KW-0410">Iron transport</keyword>
<keyword evidence="2 11" id="KW-0813">Transport</keyword>
<evidence type="ECO:0000256" key="12">
    <source>
        <dbReference type="RuleBase" id="RU003357"/>
    </source>
</evidence>
<dbReference type="Proteomes" id="UP001138540">
    <property type="component" value="Unassembled WGS sequence"/>
</dbReference>
<dbReference type="SUPFAM" id="SSF56935">
    <property type="entry name" value="Porins"/>
    <property type="match status" value="1"/>
</dbReference>
<dbReference type="InterPro" id="IPR036942">
    <property type="entry name" value="Beta-barrel_TonB_sf"/>
</dbReference>
<evidence type="ECO:0000259" key="13">
    <source>
        <dbReference type="Pfam" id="PF00593"/>
    </source>
</evidence>
<evidence type="ECO:0000256" key="1">
    <source>
        <dbReference type="ARBA" id="ARBA00004571"/>
    </source>
</evidence>
<evidence type="ECO:0000256" key="8">
    <source>
        <dbReference type="ARBA" id="ARBA00023077"/>
    </source>
</evidence>
<keyword evidence="15" id="KW-0675">Receptor</keyword>
<evidence type="ECO:0000256" key="11">
    <source>
        <dbReference type="PROSITE-ProRule" id="PRU01360"/>
    </source>
</evidence>
<keyword evidence="16" id="KW-1185">Reference proteome</keyword>
<evidence type="ECO:0000313" key="15">
    <source>
        <dbReference type="EMBL" id="MBB5986609.1"/>
    </source>
</evidence>
<organism evidence="15 16">
    <name type="scientific">Sphingobium lignivorans</name>
    <dbReference type="NCBI Taxonomy" id="2735886"/>
    <lineage>
        <taxon>Bacteria</taxon>
        <taxon>Pseudomonadati</taxon>
        <taxon>Pseudomonadota</taxon>
        <taxon>Alphaproteobacteria</taxon>
        <taxon>Sphingomonadales</taxon>
        <taxon>Sphingomonadaceae</taxon>
        <taxon>Sphingobium</taxon>
    </lineage>
</organism>
<name>A0ABR6NH57_9SPHN</name>
<sequence>MLAMGLPVLAQAEDGAAALAPADTGLAAADDGSREAGDIVVTAERRETSIQRTPLAVTAVDAETQRERGVVALRDLVGIAPGLEAPAGPMRGTESTQQLYIRGIGTASPAYYGAVGLYLDDVYIPRMYGNGGIDFPDVERIEILRGPQGTLYGQNTSAGAIKIVSRKPSEETSGWVRGAYGTFDTVELAGYLTGPLADGLSASLAASTRRNDGYVYNETLGRNVRRVNISQYSAKLRYNPDDRLDAVLSINFTRDRSDNGDIIAEGYRDSGPRRTYGNIDPRNSNDALGINLNVSYALNDHLTLRSITAGRGFDYYGPWDFDGRPEDLSGFLLFVNQRQFSQELQLIGDAGRLSYIVGGLFFHEDYEASRPSWFNRNYSGLHSHTDTSNVGLYAQVGYQATDALKLVLGARLHHEWQTFSDYGFATDASFKELSRTWSVSDLKYDNTAFTPRIALEYQATPDIFAYVSVTRGSKSGGYNPLAGALVVAEYPVGPEKVTAYEGGLKTRLLDRRLTFNVAAFYNDFRDYQASVQSPIIDGRPVIGNVVVNAGRAHTYGLEIETIAHLTDTFTLNGNVAILRTKFDKFINPTGNANTDYTGKELTGAPRHSFGVQANWQLPLPTEAELRFNAGLRYVEKSWTDQANTIPTSNQTYVDAAISYTDPTGHWLLSVRGKNLFDKQYVHSRTFDAIANISTVSYAPPRTILGEVRYSF</sequence>
<evidence type="ECO:0000256" key="2">
    <source>
        <dbReference type="ARBA" id="ARBA00022448"/>
    </source>
</evidence>
<evidence type="ECO:0000256" key="5">
    <source>
        <dbReference type="ARBA" id="ARBA00022692"/>
    </source>
</evidence>
<keyword evidence="8 12" id="KW-0798">TonB box</keyword>
<dbReference type="Pfam" id="PF07715">
    <property type="entry name" value="Plug"/>
    <property type="match status" value="1"/>
</dbReference>
<evidence type="ECO:0000256" key="7">
    <source>
        <dbReference type="ARBA" id="ARBA00023065"/>
    </source>
</evidence>
<evidence type="ECO:0000313" key="16">
    <source>
        <dbReference type="Proteomes" id="UP001138540"/>
    </source>
</evidence>
<evidence type="ECO:0000256" key="4">
    <source>
        <dbReference type="ARBA" id="ARBA00022496"/>
    </source>
</evidence>
<evidence type="ECO:0000259" key="14">
    <source>
        <dbReference type="Pfam" id="PF07715"/>
    </source>
</evidence>
<dbReference type="InterPro" id="IPR000531">
    <property type="entry name" value="Beta-barrel_TonB"/>
</dbReference>
<proteinExistence type="inferred from homology"/>
<reference evidence="15 16" key="1">
    <citation type="submission" date="2020-08" db="EMBL/GenBank/DDBJ databases">
        <title>Exploring microbial biodiversity for novel pathways involved in the catabolism of aromatic compounds derived from lignin.</title>
        <authorList>
            <person name="Elkins J."/>
        </authorList>
    </citation>
    <scope>NUCLEOTIDE SEQUENCE [LARGE SCALE GENOMIC DNA]</scope>
    <source>
        <strain evidence="15 16">B1D3A</strain>
    </source>
</reference>
<feature type="domain" description="TonB-dependent receptor-like beta-barrel" evidence="13">
    <location>
        <begin position="336"/>
        <end position="675"/>
    </location>
</feature>
<feature type="domain" description="TonB-dependent receptor plug" evidence="14">
    <location>
        <begin position="50"/>
        <end position="160"/>
    </location>
</feature>
<dbReference type="InterPro" id="IPR012910">
    <property type="entry name" value="Plug_dom"/>
</dbReference>
<dbReference type="PANTHER" id="PTHR32552:SF81">
    <property type="entry name" value="TONB-DEPENDENT OUTER MEMBRANE RECEPTOR"/>
    <property type="match status" value="1"/>
</dbReference>
<dbReference type="Pfam" id="PF00593">
    <property type="entry name" value="TonB_dep_Rec_b-barrel"/>
    <property type="match status" value="1"/>
</dbReference>
<keyword evidence="9 11" id="KW-0472">Membrane</keyword>
<comment type="caution">
    <text evidence="15">The sequence shown here is derived from an EMBL/GenBank/DDBJ whole genome shotgun (WGS) entry which is preliminary data.</text>
</comment>
<keyword evidence="10 11" id="KW-0998">Cell outer membrane</keyword>
<accession>A0ABR6NH57</accession>
<evidence type="ECO:0000256" key="6">
    <source>
        <dbReference type="ARBA" id="ARBA00023004"/>
    </source>
</evidence>
<keyword evidence="3 11" id="KW-1134">Transmembrane beta strand</keyword>
<evidence type="ECO:0000256" key="9">
    <source>
        <dbReference type="ARBA" id="ARBA00023136"/>
    </source>
</evidence>